<protein>
    <recommendedName>
        <fullName evidence="2">Aminoacyl-transfer RNA synthetases class-II family profile domain-containing protein</fullName>
    </recommendedName>
</protein>
<dbReference type="SUPFAM" id="SSF55681">
    <property type="entry name" value="Class II aaRS and biotin synthetases"/>
    <property type="match status" value="1"/>
</dbReference>
<sequence length="365" mass="40862">MTVRVELPENCAPAQVRAIADRLVYSVEGITGIEVTISPPALSVTHDGWPDDDEVGQVVRELADEALSARVSEPKVVRRHEPASSRPPWPDRDGFARARPLLHRAFDALFLELARGAGATERQLPALIDLRVMERCRYVDLFPQNAYLVDELAHHRPHLARLRDGTTTVDDLRRSSPYMLNPALCFHVYDEYADTALDGLSVVTAAGGCFRHEAPWRLDAFRLPSFTMREIVFLGGKAEVEDIRNTLLDQVWRLYLDLGLHGRVETATDPFYYVEDSAIRQHQLLAKVKYELVGHRPGGGQSAIVSFNNVRDSLCRQFGIRDAAGRTAHSGCVAFGVDRWVELTLESFGPHPRDWPEAIGKHCPS</sequence>
<gene>
    <name evidence="3" type="ORF">GCM10009560_46040</name>
</gene>
<dbReference type="InterPro" id="IPR006195">
    <property type="entry name" value="aa-tRNA-synth_II"/>
</dbReference>
<feature type="domain" description="Aminoacyl-transfer RNA synthetases class-II family profile" evidence="2">
    <location>
        <begin position="207"/>
        <end position="352"/>
    </location>
</feature>
<dbReference type="RefSeq" id="WP_343952021.1">
    <property type="nucleotide sequence ID" value="NZ_BAAAHQ010000023.1"/>
</dbReference>
<feature type="region of interest" description="Disordered" evidence="1">
    <location>
        <begin position="73"/>
        <end position="92"/>
    </location>
</feature>
<evidence type="ECO:0000313" key="4">
    <source>
        <dbReference type="Proteomes" id="UP001501578"/>
    </source>
</evidence>
<reference evidence="4" key="1">
    <citation type="journal article" date="2019" name="Int. J. Syst. Evol. Microbiol.">
        <title>The Global Catalogue of Microorganisms (GCM) 10K type strain sequencing project: providing services to taxonomists for standard genome sequencing and annotation.</title>
        <authorList>
            <consortium name="The Broad Institute Genomics Platform"/>
            <consortium name="The Broad Institute Genome Sequencing Center for Infectious Disease"/>
            <person name="Wu L."/>
            <person name="Ma J."/>
        </authorList>
    </citation>
    <scope>NUCLEOTIDE SEQUENCE [LARGE SCALE GENOMIC DNA]</scope>
    <source>
        <strain evidence="4">JCM 11136</strain>
    </source>
</reference>
<dbReference type="InterPro" id="IPR045864">
    <property type="entry name" value="aa-tRNA-synth_II/BPL/LPL"/>
</dbReference>
<evidence type="ECO:0000259" key="2">
    <source>
        <dbReference type="PROSITE" id="PS50862"/>
    </source>
</evidence>
<keyword evidence="4" id="KW-1185">Reference proteome</keyword>
<dbReference type="PROSITE" id="PS50862">
    <property type="entry name" value="AA_TRNA_LIGASE_II"/>
    <property type="match status" value="1"/>
</dbReference>
<proteinExistence type="predicted"/>
<comment type="caution">
    <text evidence="3">The sequence shown here is derived from an EMBL/GenBank/DDBJ whole genome shotgun (WGS) entry which is preliminary data.</text>
</comment>
<dbReference type="Gene3D" id="3.30.930.10">
    <property type="entry name" value="Bira Bifunctional Protein, Domain 2"/>
    <property type="match status" value="1"/>
</dbReference>
<dbReference type="EMBL" id="BAAAHQ010000023">
    <property type="protein sequence ID" value="GAA0936982.1"/>
    <property type="molecule type" value="Genomic_DNA"/>
</dbReference>
<accession>A0ABP4AIN4</accession>
<evidence type="ECO:0000256" key="1">
    <source>
        <dbReference type="SAM" id="MobiDB-lite"/>
    </source>
</evidence>
<organism evidence="3 4">
    <name type="scientific">Nonomuraea longicatena</name>
    <dbReference type="NCBI Taxonomy" id="83682"/>
    <lineage>
        <taxon>Bacteria</taxon>
        <taxon>Bacillati</taxon>
        <taxon>Actinomycetota</taxon>
        <taxon>Actinomycetes</taxon>
        <taxon>Streptosporangiales</taxon>
        <taxon>Streptosporangiaceae</taxon>
        <taxon>Nonomuraea</taxon>
    </lineage>
</organism>
<evidence type="ECO:0000313" key="3">
    <source>
        <dbReference type="EMBL" id="GAA0936982.1"/>
    </source>
</evidence>
<name>A0ABP4AIN4_9ACTN</name>
<dbReference type="Proteomes" id="UP001501578">
    <property type="component" value="Unassembled WGS sequence"/>
</dbReference>